<dbReference type="Proteomes" id="UP000010433">
    <property type="component" value="Unassembled WGS sequence"/>
</dbReference>
<dbReference type="STRING" id="1127699.HMPREF9151_00175"/>
<organism evidence="4 5">
    <name type="scientific">Hoylesella saccharolytica F0055</name>
    <dbReference type="NCBI Taxonomy" id="1127699"/>
    <lineage>
        <taxon>Bacteria</taxon>
        <taxon>Pseudomonadati</taxon>
        <taxon>Bacteroidota</taxon>
        <taxon>Bacteroidia</taxon>
        <taxon>Bacteroidales</taxon>
        <taxon>Prevotellaceae</taxon>
        <taxon>Hoylesella</taxon>
    </lineage>
</organism>
<dbReference type="EMBL" id="AMEP01000020">
    <property type="protein sequence ID" value="EKY03866.1"/>
    <property type="molecule type" value="Genomic_DNA"/>
</dbReference>
<sequence>MKKLFLIFSLLLSACISLCAQDRKSLRDSLVAATNLLEYHPDSLDLRLKKAAWNLQLEQWQYAKDEYDFILSRVPNNVSALYYRAYANEKLGRYKFARLDYEHVLTRVPGNFQSLLGLALLNQKDHRYSEAFDQINRLVSQYPDSAVAYAARAGIEKERNMNDLALFDYEEAIKRDPQNTDYRLERIDILLSLRKREHARRALDDLIRMGVPRAMLVQLYKRCTK</sequence>
<dbReference type="SMART" id="SM00028">
    <property type="entry name" value="TPR"/>
    <property type="match status" value="3"/>
</dbReference>
<dbReference type="Gene3D" id="1.25.40.10">
    <property type="entry name" value="Tetratricopeptide repeat domain"/>
    <property type="match status" value="2"/>
</dbReference>
<dbReference type="OrthoDB" id="1120910at2"/>
<comment type="caution">
    <text evidence="4">The sequence shown here is derived from an EMBL/GenBank/DDBJ whole genome shotgun (WGS) entry which is preliminary data.</text>
</comment>
<evidence type="ECO:0000256" key="2">
    <source>
        <dbReference type="ARBA" id="ARBA00022803"/>
    </source>
</evidence>
<accession>L1NKL2</accession>
<evidence type="ECO:0000256" key="1">
    <source>
        <dbReference type="ARBA" id="ARBA00022737"/>
    </source>
</evidence>
<gene>
    <name evidence="4" type="ORF">HMPREF9151_00175</name>
</gene>
<keyword evidence="5" id="KW-1185">Reference proteome</keyword>
<evidence type="ECO:0000313" key="5">
    <source>
        <dbReference type="Proteomes" id="UP000010433"/>
    </source>
</evidence>
<dbReference type="Pfam" id="PF13432">
    <property type="entry name" value="TPR_16"/>
    <property type="match status" value="1"/>
</dbReference>
<dbReference type="PANTHER" id="PTHR44858:SF1">
    <property type="entry name" value="UDP-N-ACETYLGLUCOSAMINE--PEPTIDE N-ACETYLGLUCOSAMINYLTRANSFERASE SPINDLY-RELATED"/>
    <property type="match status" value="1"/>
</dbReference>
<name>L1NKL2_9BACT</name>
<keyword evidence="2" id="KW-0802">TPR repeat</keyword>
<dbReference type="SUPFAM" id="SSF48452">
    <property type="entry name" value="TPR-like"/>
    <property type="match status" value="1"/>
</dbReference>
<evidence type="ECO:0000313" key="4">
    <source>
        <dbReference type="EMBL" id="EKY03866.1"/>
    </source>
</evidence>
<keyword evidence="1" id="KW-0677">Repeat</keyword>
<evidence type="ECO:0000256" key="3">
    <source>
        <dbReference type="SAM" id="SignalP"/>
    </source>
</evidence>
<dbReference type="InterPro" id="IPR019734">
    <property type="entry name" value="TPR_rpt"/>
</dbReference>
<feature type="signal peptide" evidence="3">
    <location>
        <begin position="1"/>
        <end position="20"/>
    </location>
</feature>
<proteinExistence type="predicted"/>
<dbReference type="InterPro" id="IPR050498">
    <property type="entry name" value="Ycf3"/>
</dbReference>
<dbReference type="AlphaFoldDB" id="L1NKL2"/>
<dbReference type="PATRIC" id="fig|1127699.3.peg.155"/>
<dbReference type="PANTHER" id="PTHR44858">
    <property type="entry name" value="TETRATRICOPEPTIDE REPEAT PROTEIN 6"/>
    <property type="match status" value="1"/>
</dbReference>
<dbReference type="RefSeq" id="WP_009162658.1">
    <property type="nucleotide sequence ID" value="NZ_KB291001.1"/>
</dbReference>
<protein>
    <submittedName>
        <fullName evidence="4">Tetratricopeptide repeat protein</fullName>
    </submittedName>
</protein>
<dbReference type="PROSITE" id="PS51257">
    <property type="entry name" value="PROKAR_LIPOPROTEIN"/>
    <property type="match status" value="1"/>
</dbReference>
<feature type="chain" id="PRO_5003954540" evidence="3">
    <location>
        <begin position="21"/>
        <end position="225"/>
    </location>
</feature>
<dbReference type="HOGENOM" id="CLU_073258_0_0_10"/>
<reference evidence="4 5" key="1">
    <citation type="submission" date="2012-05" db="EMBL/GenBank/DDBJ databases">
        <authorList>
            <person name="Weinstock G."/>
            <person name="Sodergren E."/>
            <person name="Lobos E.A."/>
            <person name="Fulton L."/>
            <person name="Fulton R."/>
            <person name="Courtney L."/>
            <person name="Fronick C."/>
            <person name="O'Laughlin M."/>
            <person name="Godfrey J."/>
            <person name="Wilson R.M."/>
            <person name="Miner T."/>
            <person name="Farmer C."/>
            <person name="Delehaunty K."/>
            <person name="Cordes M."/>
            <person name="Minx P."/>
            <person name="Tomlinson C."/>
            <person name="Chen J."/>
            <person name="Wollam A."/>
            <person name="Pepin K.H."/>
            <person name="Bhonagiri V."/>
            <person name="Zhang X."/>
            <person name="Suruliraj S."/>
            <person name="Warren W."/>
            <person name="Mitreva M."/>
            <person name="Mardis E.R."/>
            <person name="Wilson R.K."/>
        </authorList>
    </citation>
    <scope>NUCLEOTIDE SEQUENCE [LARGE SCALE GENOMIC DNA]</scope>
    <source>
        <strain evidence="4 5">F0055</strain>
    </source>
</reference>
<keyword evidence="3" id="KW-0732">Signal</keyword>
<dbReference type="InterPro" id="IPR011990">
    <property type="entry name" value="TPR-like_helical_dom_sf"/>
</dbReference>